<dbReference type="RefSeq" id="WP_066626532.1">
    <property type="nucleotide sequence ID" value="NZ_FQXL01000008.1"/>
</dbReference>
<protein>
    <submittedName>
        <fullName evidence="4">Spore germination protein B1</fullName>
    </submittedName>
</protein>
<dbReference type="InterPro" id="IPR004995">
    <property type="entry name" value="Spore_Ger"/>
</dbReference>
<dbReference type="EMBL" id="LWAE01000005">
    <property type="protein sequence ID" value="KZL90341.1"/>
    <property type="molecule type" value="Genomic_DNA"/>
</dbReference>
<keyword evidence="3" id="KW-0812">Transmembrane</keyword>
<keyword evidence="3" id="KW-1133">Transmembrane helix</keyword>
<comment type="caution">
    <text evidence="4">The sequence shown here is derived from an EMBL/GenBank/DDBJ whole genome shotgun (WGS) entry which is preliminary data.</text>
</comment>
<evidence type="ECO:0000256" key="3">
    <source>
        <dbReference type="SAM" id="Phobius"/>
    </source>
</evidence>
<reference evidence="4 5" key="1">
    <citation type="submission" date="2016-04" db="EMBL/GenBank/DDBJ databases">
        <title>Genome sequence of Clostridium magnum DSM 2767.</title>
        <authorList>
            <person name="Poehlein A."/>
            <person name="Uhlig R."/>
            <person name="Fischer R."/>
            <person name="Bahl H."/>
            <person name="Daniel R."/>
        </authorList>
    </citation>
    <scope>NUCLEOTIDE SEQUENCE [LARGE SCALE GENOMIC DNA]</scope>
    <source>
        <strain evidence="4 5">DSM 2767</strain>
    </source>
</reference>
<accession>A0A162RT56</accession>
<gene>
    <name evidence="4" type="primary">gerBA_7</name>
    <name evidence="4" type="ORF">CLMAG_41120</name>
</gene>
<name>A0A162RT56_9CLOT</name>
<dbReference type="STRING" id="1121326.CLMAG_41120"/>
<organism evidence="4 5">
    <name type="scientific">Clostridium magnum DSM 2767</name>
    <dbReference type="NCBI Taxonomy" id="1121326"/>
    <lineage>
        <taxon>Bacteria</taxon>
        <taxon>Bacillati</taxon>
        <taxon>Bacillota</taxon>
        <taxon>Clostridia</taxon>
        <taxon>Eubacteriales</taxon>
        <taxon>Clostridiaceae</taxon>
        <taxon>Clostridium</taxon>
    </lineage>
</organism>
<proteinExistence type="inferred from homology"/>
<evidence type="ECO:0000256" key="1">
    <source>
        <dbReference type="ARBA" id="ARBA00005278"/>
    </source>
</evidence>
<dbReference type="OrthoDB" id="9772630at2"/>
<sequence length="525" mass="58642">MSIFNKFRKNPNIETKISSENYIYEKLKRIQVFNNVDNNAKVIETVFDNNSGIIQRKLSLSKQNIPILIVYVDGMIDKQLVTENIIKPILAFKDSDIENSDISINYVKEKVITSNEIKEGFTFDVLVYEILCGNTIVFFDGCSTSFIISNNDMKGRNIEKPDTEQSVRGGKQAFVESLNTNIVLLRKMIKTPDLNIEILNIGKRTKTSVAIVYLKGVINKDLPQAIRNKINEIDIDGIVASNQIQALIQKHKWTVFPQMAATERVDRITSAILEGRAAILVDQTPYVLIVPTTFNLFLSTPDDYYEKSIITSLLRIIRYLGFFEACSISALYIALTTYHPGLLPTSLALSITGTRVSMPFTVTLEILIMETALYLIQEAAIRLPKAVGQTVGIVGALVIGQSVVQAGIVSPIIVVIVALSAISSYTLPNYTFSLSTIAIRLFLIICATFLGLFGFVIGAFAVLVHAASLENFGIKYLSDYSPYNKETLKDTFIIAPLHIVHKRPEYLETEDTVRAKNDKRDDLNE</sequence>
<dbReference type="PATRIC" id="fig|1121326.3.peg.4165"/>
<feature type="transmembrane region" description="Helical" evidence="3">
    <location>
        <begin position="316"/>
        <end position="338"/>
    </location>
</feature>
<evidence type="ECO:0000256" key="2">
    <source>
        <dbReference type="ARBA" id="ARBA00023136"/>
    </source>
</evidence>
<dbReference type="PANTHER" id="PTHR22550">
    <property type="entry name" value="SPORE GERMINATION PROTEIN"/>
    <property type="match status" value="1"/>
</dbReference>
<dbReference type="GO" id="GO:0016020">
    <property type="term" value="C:membrane"/>
    <property type="evidence" value="ECO:0007669"/>
    <property type="project" value="InterPro"/>
</dbReference>
<feature type="transmembrane region" description="Helical" evidence="3">
    <location>
        <begin position="358"/>
        <end position="376"/>
    </location>
</feature>
<dbReference type="PANTHER" id="PTHR22550:SF5">
    <property type="entry name" value="LEUCINE ZIPPER PROTEIN 4"/>
    <property type="match status" value="1"/>
</dbReference>
<dbReference type="PIRSF" id="PIRSF005690">
    <property type="entry name" value="GerBA"/>
    <property type="match status" value="1"/>
</dbReference>
<keyword evidence="2 3" id="KW-0472">Membrane</keyword>
<feature type="transmembrane region" description="Helical" evidence="3">
    <location>
        <begin position="397"/>
        <end position="425"/>
    </location>
</feature>
<evidence type="ECO:0000313" key="4">
    <source>
        <dbReference type="EMBL" id="KZL90341.1"/>
    </source>
</evidence>
<dbReference type="InterPro" id="IPR050768">
    <property type="entry name" value="UPF0353/GerABKA_families"/>
</dbReference>
<dbReference type="GO" id="GO:0009847">
    <property type="term" value="P:spore germination"/>
    <property type="evidence" value="ECO:0007669"/>
    <property type="project" value="InterPro"/>
</dbReference>
<dbReference type="Proteomes" id="UP000076603">
    <property type="component" value="Unassembled WGS sequence"/>
</dbReference>
<comment type="similarity">
    <text evidence="1">Belongs to the GerABKA family.</text>
</comment>
<feature type="transmembrane region" description="Helical" evidence="3">
    <location>
        <begin position="437"/>
        <end position="464"/>
    </location>
</feature>
<dbReference type="Pfam" id="PF03323">
    <property type="entry name" value="GerA"/>
    <property type="match status" value="1"/>
</dbReference>
<dbReference type="AlphaFoldDB" id="A0A162RT56"/>
<evidence type="ECO:0000313" key="5">
    <source>
        <dbReference type="Proteomes" id="UP000076603"/>
    </source>
</evidence>
<keyword evidence="5" id="KW-1185">Reference proteome</keyword>